<evidence type="ECO:0000313" key="3">
    <source>
        <dbReference type="Proteomes" id="UP001140094"/>
    </source>
</evidence>
<keyword evidence="1" id="KW-0472">Membrane</keyword>
<feature type="transmembrane region" description="Helical" evidence="1">
    <location>
        <begin position="38"/>
        <end position="58"/>
    </location>
</feature>
<reference evidence="2" key="1">
    <citation type="submission" date="2022-07" db="EMBL/GenBank/DDBJ databases">
        <title>Phylogenomic reconstructions and comparative analyses of Kickxellomycotina fungi.</title>
        <authorList>
            <person name="Reynolds N.K."/>
            <person name="Stajich J.E."/>
            <person name="Barry K."/>
            <person name="Grigoriev I.V."/>
            <person name="Crous P."/>
            <person name="Smith M.E."/>
        </authorList>
    </citation>
    <scope>NUCLEOTIDE SEQUENCE</scope>
    <source>
        <strain evidence="2">NRRL 1565</strain>
    </source>
</reference>
<organism evidence="2 3">
    <name type="scientific">Coemansia guatemalensis</name>
    <dbReference type="NCBI Taxonomy" id="2761395"/>
    <lineage>
        <taxon>Eukaryota</taxon>
        <taxon>Fungi</taxon>
        <taxon>Fungi incertae sedis</taxon>
        <taxon>Zoopagomycota</taxon>
        <taxon>Kickxellomycotina</taxon>
        <taxon>Kickxellomycetes</taxon>
        <taxon>Kickxellales</taxon>
        <taxon>Kickxellaceae</taxon>
        <taxon>Coemansia</taxon>
    </lineage>
</organism>
<evidence type="ECO:0000313" key="2">
    <source>
        <dbReference type="EMBL" id="KAJ2802755.1"/>
    </source>
</evidence>
<protein>
    <recommendedName>
        <fullName evidence="4">DUF218 domain-containing protein</fullName>
    </recommendedName>
</protein>
<dbReference type="PANTHER" id="PTHR28110">
    <property type="entry name" value="TRANSMEMBRANE PROTEIN"/>
    <property type="match status" value="1"/>
</dbReference>
<evidence type="ECO:0000256" key="1">
    <source>
        <dbReference type="SAM" id="Phobius"/>
    </source>
</evidence>
<dbReference type="PANTHER" id="PTHR28110:SF1">
    <property type="entry name" value="TRANSMEMBRANE PROTEIN"/>
    <property type="match status" value="1"/>
</dbReference>
<dbReference type="OrthoDB" id="4347at2759"/>
<dbReference type="EMBL" id="JANBUO010000614">
    <property type="protein sequence ID" value="KAJ2802755.1"/>
    <property type="molecule type" value="Genomic_DNA"/>
</dbReference>
<sequence length="330" mass="37079">MQSRGSSSAVRINIPTVNVSEAWTPTPLRKRRLFSARLIRLYLPCLLIISLVVNIYYITRPAPLALPGTLSSTGVQQSNAEQNHRGFEETDLRQLTDLVIVPGHGVYLGSGSPLDEANWYLLDEQRGEVGTFMAHVGKGMEIVKEHEHALLVFSGGKTRMEAGAHSESVGYWSAAERMGWLTDDVFRRVVTEDHARDSFENVLFSIARFHELTGNYPDRVTVVGFEFKRSRFVDLHRRALRYPRIRFNYVGVNPPGDSEALSRSEKSNAYNLFAEDLYGCVGPLAEKRRSRNPFKLSHGYAQSCPEIALLFGFCPDNPTAVFDGDLPWLS</sequence>
<dbReference type="AlphaFoldDB" id="A0A9W8LU00"/>
<comment type="caution">
    <text evidence="2">The sequence shown here is derived from an EMBL/GenBank/DDBJ whole genome shotgun (WGS) entry which is preliminary data.</text>
</comment>
<gene>
    <name evidence="2" type="ORF">H4R20_003158</name>
</gene>
<evidence type="ECO:0008006" key="4">
    <source>
        <dbReference type="Google" id="ProtNLM"/>
    </source>
</evidence>
<name>A0A9W8LU00_9FUNG</name>
<keyword evidence="1" id="KW-0812">Transmembrane</keyword>
<dbReference type="GO" id="GO:0005737">
    <property type="term" value="C:cytoplasm"/>
    <property type="evidence" value="ECO:0007669"/>
    <property type="project" value="TreeGrafter"/>
</dbReference>
<dbReference type="Proteomes" id="UP001140094">
    <property type="component" value="Unassembled WGS sequence"/>
</dbReference>
<keyword evidence="1" id="KW-1133">Transmembrane helix</keyword>
<dbReference type="InterPro" id="IPR055323">
    <property type="entry name" value="C57A10.07/YOR238W"/>
</dbReference>
<keyword evidence="3" id="KW-1185">Reference proteome</keyword>
<accession>A0A9W8LU00</accession>
<proteinExistence type="predicted"/>